<reference evidence="1 3" key="3">
    <citation type="journal article" date="2019" name="Sci. Rep.">
        <title>Insight into the biology of Mycobacterium mucogenicum and Mycobacterium neoaurum clade members.</title>
        <authorList>
            <person name="Behra P.R.K."/>
            <person name="Pettersson B.M.F."/>
            <person name="Ramesh M."/>
            <person name="Dasgupta S."/>
            <person name="Kirsebom L.A."/>
        </authorList>
    </citation>
    <scope>NUCLEOTIDE SEQUENCE [LARGE SCALE GENOMIC DNA]</scope>
    <source>
        <strain evidence="1 3">DSM 44124</strain>
    </source>
</reference>
<keyword evidence="3" id="KW-1185">Reference proteome</keyword>
<dbReference type="Gene3D" id="3.10.450.50">
    <property type="match status" value="1"/>
</dbReference>
<dbReference type="GeneID" id="76723364"/>
<organism evidence="2">
    <name type="scientific">Mycolicibacterium mucogenicum DSM 44124</name>
    <dbReference type="NCBI Taxonomy" id="1226753"/>
    <lineage>
        <taxon>Bacteria</taxon>
        <taxon>Bacillati</taxon>
        <taxon>Actinomycetota</taxon>
        <taxon>Actinomycetes</taxon>
        <taxon>Mycobacteriales</taxon>
        <taxon>Mycobacteriaceae</taxon>
        <taxon>Mycolicibacterium</taxon>
    </lineage>
</organism>
<dbReference type="Proteomes" id="UP000309231">
    <property type="component" value="Chromosome"/>
</dbReference>
<accession>A0A8H2J870</accession>
<dbReference type="AlphaFoldDB" id="A0A8H2J870"/>
<sequence>MTAPDEHKLENQATHLTYYPHWLDNLADDVILQGAVFNGEVRGAEQVGKMLSFARSLYAYQDFRFYGRRGDLFLEDYQSRIRGTEVYRAGGVEIYNFVVVYFNEAGETSHLVMNHRPQAAALLFSSLLRDHFGDAFDPSIFYGGDPGPDALDHDLSRGAWPESNG</sequence>
<gene>
    <name evidence="1" type="ORF">C1S78_000525</name>
    <name evidence="2" type="ORF">C1S78_00525</name>
</gene>
<dbReference type="EMBL" id="CP062008">
    <property type="protein sequence ID" value="QPG69568.1"/>
    <property type="molecule type" value="Genomic_DNA"/>
</dbReference>
<name>A0A8H2J870_MYCMU</name>
<dbReference type="EMBL" id="POTL01000001">
    <property type="protein sequence ID" value="TLH51036.1"/>
    <property type="molecule type" value="Genomic_DNA"/>
</dbReference>
<proteinExistence type="predicted"/>
<evidence type="ECO:0000313" key="3">
    <source>
        <dbReference type="Proteomes" id="UP000309231"/>
    </source>
</evidence>
<evidence type="ECO:0000313" key="2">
    <source>
        <dbReference type="EMBL" id="TLH51036.1"/>
    </source>
</evidence>
<protein>
    <submittedName>
        <fullName evidence="2">Uncharacterized protein</fullName>
    </submittedName>
</protein>
<evidence type="ECO:0000313" key="1">
    <source>
        <dbReference type="EMBL" id="QPG69568.1"/>
    </source>
</evidence>
<dbReference type="KEGG" id="mmuc:C1S78_000525"/>
<dbReference type="RefSeq" id="WP_053854835.1">
    <property type="nucleotide sequence ID" value="NZ_ANBS01000004.1"/>
</dbReference>
<reference evidence="2" key="1">
    <citation type="submission" date="2018-01" db="EMBL/GenBank/DDBJ databases">
        <title>Comparative genomics of Mycobacterium mucogenicum and Mycobacterium neoaurum clade members emphasizing tRNA and non-coding RNA.</title>
        <authorList>
            <person name="Behra P.R.K."/>
            <person name="Pettersson B.M.F."/>
            <person name="Das S."/>
            <person name="Dasgupta S."/>
            <person name="Kirsebom L.A."/>
        </authorList>
    </citation>
    <scope>NUCLEOTIDE SEQUENCE</scope>
    <source>
        <strain evidence="2">DSM 44124</strain>
    </source>
</reference>
<reference evidence="1 3" key="2">
    <citation type="journal article" date="2019" name="BMC Evol. Biol.">
        <title>Comparative genomics of Mycobacterium mucogenicum and Mycobacterium neoaurum clade members emphasizing tRNA and non-coding RNA.</title>
        <authorList>
            <person name="Behra P.R.K."/>
            <person name="Pettersson B.M.F."/>
            <person name="Das S."/>
            <person name="Dasgupta S."/>
            <person name="Kirsebom L.A."/>
        </authorList>
    </citation>
    <scope>NUCLEOTIDE SEQUENCE [LARGE SCALE GENOMIC DNA]</scope>
    <source>
        <strain evidence="1 3">DSM 44124</strain>
    </source>
</reference>